<protein>
    <submittedName>
        <fullName evidence="1">Uncharacterized protein</fullName>
    </submittedName>
</protein>
<name>A0A452GQJ2_9SAUR</name>
<organism evidence="1 2">
    <name type="scientific">Gopherus agassizii</name>
    <name type="common">Agassiz's desert tortoise</name>
    <dbReference type="NCBI Taxonomy" id="38772"/>
    <lineage>
        <taxon>Eukaryota</taxon>
        <taxon>Metazoa</taxon>
        <taxon>Chordata</taxon>
        <taxon>Craniata</taxon>
        <taxon>Vertebrata</taxon>
        <taxon>Euteleostomi</taxon>
        <taxon>Archelosauria</taxon>
        <taxon>Testudinata</taxon>
        <taxon>Testudines</taxon>
        <taxon>Cryptodira</taxon>
        <taxon>Durocryptodira</taxon>
        <taxon>Testudinoidea</taxon>
        <taxon>Testudinidae</taxon>
        <taxon>Gopherus</taxon>
    </lineage>
</organism>
<dbReference type="Proteomes" id="UP000291020">
    <property type="component" value="Unassembled WGS sequence"/>
</dbReference>
<keyword evidence="2" id="KW-1185">Reference proteome</keyword>
<sequence length="118" mass="12234">YACAVCPVMACSRLFCSPPAEVIGSWSVTSRLTQNGGPAMAPQRPQWAGKVPGDSIKGSVTDTSACPGWTASTRCAAAHLPARPPFPVCPACLGAQRARMGKAVRAQRGLVVRARGRG</sequence>
<dbReference type="Ensembl" id="ENSGAGT00000004920.1">
    <property type="protein sequence ID" value="ENSGAGP00000004198.1"/>
    <property type="gene ID" value="ENSGAGG00000003475.1"/>
</dbReference>
<reference evidence="1" key="3">
    <citation type="submission" date="2025-09" db="UniProtKB">
        <authorList>
            <consortium name="Ensembl"/>
        </authorList>
    </citation>
    <scope>IDENTIFICATION</scope>
</reference>
<evidence type="ECO:0000313" key="2">
    <source>
        <dbReference type="Proteomes" id="UP000291020"/>
    </source>
</evidence>
<reference evidence="2" key="1">
    <citation type="journal article" date="2017" name="PLoS ONE">
        <title>The Agassiz's desert tortoise genome provides a resource for the conservation of a threatened species.</title>
        <authorList>
            <person name="Tollis M."/>
            <person name="DeNardo D.F."/>
            <person name="Cornelius J.A."/>
            <person name="Dolby G.A."/>
            <person name="Edwards T."/>
            <person name="Henen B.T."/>
            <person name="Karl A.E."/>
            <person name="Murphy R.W."/>
            <person name="Kusumi K."/>
        </authorList>
    </citation>
    <scope>NUCLEOTIDE SEQUENCE [LARGE SCALE GENOMIC DNA]</scope>
</reference>
<accession>A0A452GQJ2</accession>
<reference evidence="1" key="2">
    <citation type="submission" date="2025-08" db="UniProtKB">
        <authorList>
            <consortium name="Ensembl"/>
        </authorList>
    </citation>
    <scope>IDENTIFICATION</scope>
</reference>
<evidence type="ECO:0000313" key="1">
    <source>
        <dbReference type="Ensembl" id="ENSGAGP00000004198.1"/>
    </source>
</evidence>
<dbReference type="AlphaFoldDB" id="A0A452GQJ2"/>
<proteinExistence type="predicted"/>